<dbReference type="InterPro" id="IPR008909">
    <property type="entry name" value="DALR_anticod-bd"/>
</dbReference>
<dbReference type="RefSeq" id="WP_385941225.1">
    <property type="nucleotide sequence ID" value="NZ_JBHSOZ010000005.1"/>
</dbReference>
<evidence type="ECO:0000259" key="12">
    <source>
        <dbReference type="Pfam" id="PF05746"/>
    </source>
</evidence>
<sequence>MSNQDFLLEIGLEEMPARFVTGAMYQLKEKVSDWLNEQRLEFSEVQAFSTPRRLAVVVTGLAGRQGDVVEEARGPAKKIAVAEDGSWTKAAQGFARGQGIDPDQLFVKEVKGTEYLFAKKEIAGKETKELLSQMESLITGMSFPKNMKWGTQNLRYVRPIHWIIALYGSEVIPFSITDVQTGNMTRGHRFLGNEKVIEEPGQYKEALLSEFVIADPQERKEAVRKQIKMIQEEKGWKIPVKEELLEEVNNLIEYPTALYGSFDEDFLAIPDEVLITSMREHQRYFSVENKEGKLLPHFVTVRNGNDEHLENVQKGNEKVLRARLSDSAFFYKEDQKKKPDQCVEQLDNIVYHEDLGSIGDKVRRIEKLTAALGKGINLSDTVVSQAVRAAHLAKFDLVTHMVDEFPELQGFMGEKYALLAGEEKEVAAAVNEHYSPRFAGDSVPESIQGALVGIADKIDTIVGCFGIGLIPTGSQDPYGLRRQAAGVVQTAVEYRLDLNLEEIIQLSLTTTEQAGLLKMDRKVTAKEVLEFFGLRIKNLLTERGVRYDIVDAVLPGQYGKLDVLLSKAEFLNKKADEDEFKQTVEALSRITNIAKKAQQLENSIEEDLFESEEEKTLYTAYQKLKVTLPGLLKEGRIEEAYEQLSSLEETINNYFDNVMVMTENEAVKENRLAQMKHLSEEIKKFASFQHIVFP</sequence>
<proteinExistence type="inferred from homology"/>
<dbReference type="Proteomes" id="UP001596142">
    <property type="component" value="Unassembled WGS sequence"/>
</dbReference>
<evidence type="ECO:0000256" key="6">
    <source>
        <dbReference type="ARBA" id="ARBA00022840"/>
    </source>
</evidence>
<dbReference type="EC" id="6.1.1.14" evidence="10"/>
<keyword evidence="5 10" id="KW-0547">Nucleotide-binding</keyword>
<dbReference type="Pfam" id="PF02092">
    <property type="entry name" value="tRNA_synt_2f"/>
    <property type="match status" value="1"/>
</dbReference>
<evidence type="ECO:0000256" key="7">
    <source>
        <dbReference type="ARBA" id="ARBA00022917"/>
    </source>
</evidence>
<keyword evidence="11" id="KW-0175">Coiled coil</keyword>
<keyword evidence="7 10" id="KW-0648">Protein biosynthesis</keyword>
<dbReference type="HAMAP" id="MF_00255">
    <property type="entry name" value="Gly_tRNA_synth_beta"/>
    <property type="match status" value="1"/>
</dbReference>
<evidence type="ECO:0000313" key="14">
    <source>
        <dbReference type="Proteomes" id="UP001596142"/>
    </source>
</evidence>
<gene>
    <name evidence="10 13" type="primary">glyS</name>
    <name evidence="13" type="ORF">ACFPU1_11550</name>
</gene>
<feature type="domain" description="DALR anticodon binding" evidence="12">
    <location>
        <begin position="585"/>
        <end position="683"/>
    </location>
</feature>
<evidence type="ECO:0000256" key="1">
    <source>
        <dbReference type="ARBA" id="ARBA00004496"/>
    </source>
</evidence>
<keyword evidence="3 10" id="KW-0963">Cytoplasm</keyword>
<evidence type="ECO:0000313" key="13">
    <source>
        <dbReference type="EMBL" id="MFC5713419.1"/>
    </source>
</evidence>
<evidence type="ECO:0000256" key="5">
    <source>
        <dbReference type="ARBA" id="ARBA00022741"/>
    </source>
</evidence>
<dbReference type="PRINTS" id="PR01045">
    <property type="entry name" value="TRNASYNTHGB"/>
</dbReference>
<name>A0ABW0YTN5_9BACI</name>
<protein>
    <recommendedName>
        <fullName evidence="10">Glycine--tRNA ligase beta subunit</fullName>
        <ecNumber evidence="10">6.1.1.14</ecNumber>
    </recommendedName>
    <alternativeName>
        <fullName evidence="10">Glycyl-tRNA synthetase beta subunit</fullName>
        <shortName evidence="10">GlyRS</shortName>
    </alternativeName>
</protein>
<dbReference type="NCBIfam" id="TIGR00211">
    <property type="entry name" value="glyS"/>
    <property type="match status" value="1"/>
</dbReference>
<evidence type="ECO:0000256" key="11">
    <source>
        <dbReference type="SAM" id="Coils"/>
    </source>
</evidence>
<dbReference type="PROSITE" id="PS50861">
    <property type="entry name" value="AA_TRNA_LIGASE_II_GLYAB"/>
    <property type="match status" value="1"/>
</dbReference>
<dbReference type="InterPro" id="IPR015944">
    <property type="entry name" value="Gly-tRNA-synth_bsu"/>
</dbReference>
<accession>A0ABW0YTN5</accession>
<comment type="subcellular location">
    <subcellularLocation>
        <location evidence="1 10">Cytoplasm</location>
    </subcellularLocation>
</comment>
<dbReference type="SUPFAM" id="SSF109604">
    <property type="entry name" value="HD-domain/PDEase-like"/>
    <property type="match status" value="1"/>
</dbReference>
<dbReference type="EMBL" id="JBHSOZ010000005">
    <property type="protein sequence ID" value="MFC5713419.1"/>
    <property type="molecule type" value="Genomic_DNA"/>
</dbReference>
<comment type="similarity">
    <text evidence="2 10">Belongs to the class-II aminoacyl-tRNA synthetase family.</text>
</comment>
<dbReference type="Pfam" id="PF05746">
    <property type="entry name" value="DALR_1"/>
    <property type="match status" value="1"/>
</dbReference>
<evidence type="ECO:0000256" key="4">
    <source>
        <dbReference type="ARBA" id="ARBA00022598"/>
    </source>
</evidence>
<keyword evidence="4 10" id="KW-0436">Ligase</keyword>
<comment type="caution">
    <text evidence="13">The sequence shown here is derived from an EMBL/GenBank/DDBJ whole genome shotgun (WGS) entry which is preliminary data.</text>
</comment>
<evidence type="ECO:0000256" key="3">
    <source>
        <dbReference type="ARBA" id="ARBA00022490"/>
    </source>
</evidence>
<comment type="subunit">
    <text evidence="10">Tetramer of two alpha and two beta subunits.</text>
</comment>
<keyword evidence="8 10" id="KW-0030">Aminoacyl-tRNA synthetase</keyword>
<evidence type="ECO:0000256" key="8">
    <source>
        <dbReference type="ARBA" id="ARBA00023146"/>
    </source>
</evidence>
<dbReference type="InterPro" id="IPR006194">
    <property type="entry name" value="Gly-tRNA-synth_heterodimer"/>
</dbReference>
<evidence type="ECO:0000256" key="9">
    <source>
        <dbReference type="ARBA" id="ARBA00047937"/>
    </source>
</evidence>
<feature type="coiled-coil region" evidence="11">
    <location>
        <begin position="594"/>
        <end position="657"/>
    </location>
</feature>
<evidence type="ECO:0000256" key="10">
    <source>
        <dbReference type="HAMAP-Rule" id="MF_00255"/>
    </source>
</evidence>
<comment type="catalytic activity">
    <reaction evidence="9 10">
        <text>tRNA(Gly) + glycine + ATP = glycyl-tRNA(Gly) + AMP + diphosphate</text>
        <dbReference type="Rhea" id="RHEA:16013"/>
        <dbReference type="Rhea" id="RHEA-COMP:9664"/>
        <dbReference type="Rhea" id="RHEA-COMP:9683"/>
        <dbReference type="ChEBI" id="CHEBI:30616"/>
        <dbReference type="ChEBI" id="CHEBI:33019"/>
        <dbReference type="ChEBI" id="CHEBI:57305"/>
        <dbReference type="ChEBI" id="CHEBI:78442"/>
        <dbReference type="ChEBI" id="CHEBI:78522"/>
        <dbReference type="ChEBI" id="CHEBI:456215"/>
        <dbReference type="EC" id="6.1.1.14"/>
    </reaction>
</comment>
<dbReference type="PANTHER" id="PTHR30075:SF2">
    <property type="entry name" value="GLYCINE--TRNA LIGASE, CHLOROPLASTIC_MITOCHONDRIAL 2"/>
    <property type="match status" value="1"/>
</dbReference>
<dbReference type="PANTHER" id="PTHR30075">
    <property type="entry name" value="GLYCYL-TRNA SYNTHETASE"/>
    <property type="match status" value="1"/>
</dbReference>
<keyword evidence="14" id="KW-1185">Reference proteome</keyword>
<keyword evidence="6 10" id="KW-0067">ATP-binding</keyword>
<organism evidence="13 14">
    <name type="scientific">Thalassorhabdus alkalitolerans</name>
    <dbReference type="NCBI Taxonomy" id="2282697"/>
    <lineage>
        <taxon>Bacteria</taxon>
        <taxon>Bacillati</taxon>
        <taxon>Bacillota</taxon>
        <taxon>Bacilli</taxon>
        <taxon>Bacillales</taxon>
        <taxon>Bacillaceae</taxon>
        <taxon>Thalassorhabdus</taxon>
    </lineage>
</organism>
<evidence type="ECO:0000256" key="2">
    <source>
        <dbReference type="ARBA" id="ARBA00008226"/>
    </source>
</evidence>
<reference evidence="14" key="1">
    <citation type="journal article" date="2019" name="Int. J. Syst. Evol. Microbiol.">
        <title>The Global Catalogue of Microorganisms (GCM) 10K type strain sequencing project: providing services to taxonomists for standard genome sequencing and annotation.</title>
        <authorList>
            <consortium name="The Broad Institute Genomics Platform"/>
            <consortium name="The Broad Institute Genome Sequencing Center for Infectious Disease"/>
            <person name="Wu L."/>
            <person name="Ma J."/>
        </authorList>
    </citation>
    <scope>NUCLEOTIDE SEQUENCE [LARGE SCALE GENOMIC DNA]</scope>
    <source>
        <strain evidence="14">CECT 7184</strain>
    </source>
</reference>
<dbReference type="GO" id="GO:0004820">
    <property type="term" value="F:glycine-tRNA ligase activity"/>
    <property type="evidence" value="ECO:0007669"/>
    <property type="project" value="UniProtKB-EC"/>
</dbReference>